<dbReference type="PROSITE" id="PS50181">
    <property type="entry name" value="FBOX"/>
    <property type="match status" value="1"/>
</dbReference>
<protein>
    <recommendedName>
        <fullName evidence="1">F-box domain-containing protein</fullName>
    </recommendedName>
</protein>
<dbReference type="InParanoid" id="E3MSN0"/>
<dbReference type="Pfam" id="PF00646">
    <property type="entry name" value="F-box"/>
    <property type="match status" value="1"/>
</dbReference>
<dbReference type="GeneID" id="9815825"/>
<dbReference type="InterPro" id="IPR001810">
    <property type="entry name" value="F-box_dom"/>
</dbReference>
<feature type="domain" description="F-box" evidence="1">
    <location>
        <begin position="18"/>
        <end position="69"/>
    </location>
</feature>
<name>E3MSN0_CAERE</name>
<dbReference type="PANTHER" id="PTHR21503">
    <property type="entry name" value="F-BOX-CONTAINING HYPOTHETICAL PROTEIN C.ELEGANS"/>
    <property type="match status" value="1"/>
</dbReference>
<dbReference type="InterPro" id="IPR012885">
    <property type="entry name" value="F-box_Sdz-33"/>
</dbReference>
<reference evidence="2" key="1">
    <citation type="submission" date="2007-07" db="EMBL/GenBank/DDBJ databases">
        <title>PCAP assembly of the Caenorhabditis remanei genome.</title>
        <authorList>
            <consortium name="The Caenorhabditis remanei Sequencing Consortium"/>
            <person name="Wilson R.K."/>
        </authorList>
    </citation>
    <scope>NUCLEOTIDE SEQUENCE [LARGE SCALE GENOMIC DNA]</scope>
    <source>
        <strain evidence="2">PB4641</strain>
    </source>
</reference>
<dbReference type="RefSeq" id="XP_003100848.2">
    <property type="nucleotide sequence ID" value="XM_003100800.2"/>
</dbReference>
<evidence type="ECO:0000313" key="3">
    <source>
        <dbReference type="Proteomes" id="UP000008281"/>
    </source>
</evidence>
<evidence type="ECO:0000313" key="2">
    <source>
        <dbReference type="EMBL" id="EFP08375.1"/>
    </source>
</evidence>
<gene>
    <name evidence="2" type="ORF">CRE_16167</name>
</gene>
<dbReference type="HOGENOM" id="CLU_052088_0_0_1"/>
<proteinExistence type="predicted"/>
<dbReference type="AlphaFoldDB" id="E3MSN0"/>
<dbReference type="PANTHER" id="PTHR21503:SF8">
    <property type="entry name" value="F-BOX ASSOCIATED DOMAIN-CONTAINING PROTEIN-RELATED"/>
    <property type="match status" value="1"/>
</dbReference>
<dbReference type="OMA" id="FLAMECV"/>
<accession>E3MSN0</accession>
<dbReference type="Pfam" id="PF07735">
    <property type="entry name" value="FBA_2"/>
    <property type="match status" value="1"/>
</dbReference>
<evidence type="ECO:0000259" key="1">
    <source>
        <dbReference type="PROSITE" id="PS50181"/>
    </source>
</evidence>
<organism evidence="3">
    <name type="scientific">Caenorhabditis remanei</name>
    <name type="common">Caenorhabditis vulgaris</name>
    <dbReference type="NCBI Taxonomy" id="31234"/>
    <lineage>
        <taxon>Eukaryota</taxon>
        <taxon>Metazoa</taxon>
        <taxon>Ecdysozoa</taxon>
        <taxon>Nematoda</taxon>
        <taxon>Chromadorea</taxon>
        <taxon>Rhabditida</taxon>
        <taxon>Rhabditina</taxon>
        <taxon>Rhabditomorpha</taxon>
        <taxon>Rhabditoidea</taxon>
        <taxon>Rhabditidae</taxon>
        <taxon>Peloderinae</taxon>
        <taxon>Caenorhabditis</taxon>
    </lineage>
</organism>
<dbReference type="KEGG" id="crq:GCK72_011794"/>
<sequence>MDNLITCLPLLFRKKKCKIKLSDMPLLVKLLIVKSMELRDLIMLSLCSKKFAKLVGSIPNFPNKMHLRLDPFPTISLFNGDWNDRSSIVQFQFLMGSGYRMKHSYSWRFNGIHFEIEQPTPYSQKGYPCITAKCGNKSDVAMASILTHLLSVFPNCIIEEIRLGKKKKGTKFNMEKVLSLVPEVNVLDVEMDTDPKIFEFVMNNVKVMRNFTKDYYQGPVVPEPFSTQLHCTDSILSRGCEWTLPDILLKLNCRHSVFEYHKFVTADLMAFLKKWMSSEGEEMKNIEYLMIAKGTKFDDMAEIEYLKKELGVVRCDQSRGDRDTSKYPDVDFTTGFDIERSDGLLGTIVFEYWNFTFCFYTWHNTGEFVINFYNLPD</sequence>
<keyword evidence="3" id="KW-1185">Reference proteome</keyword>
<dbReference type="EMBL" id="DS268473">
    <property type="protein sequence ID" value="EFP08375.1"/>
    <property type="molecule type" value="Genomic_DNA"/>
</dbReference>
<dbReference type="CTD" id="9815825"/>
<dbReference type="Proteomes" id="UP000008281">
    <property type="component" value="Unassembled WGS sequence"/>
</dbReference>